<protein>
    <submittedName>
        <fullName evidence="1">Uncharacterized protein</fullName>
    </submittedName>
</protein>
<keyword evidence="2" id="KW-1185">Reference proteome</keyword>
<dbReference type="AlphaFoldDB" id="A0A8X7VB92"/>
<dbReference type="EMBL" id="JAAMPC010000006">
    <property type="protein sequence ID" value="KAG2308059.1"/>
    <property type="molecule type" value="Genomic_DNA"/>
</dbReference>
<organism evidence="1 2">
    <name type="scientific">Brassica carinata</name>
    <name type="common">Ethiopian mustard</name>
    <name type="synonym">Abyssinian cabbage</name>
    <dbReference type="NCBI Taxonomy" id="52824"/>
    <lineage>
        <taxon>Eukaryota</taxon>
        <taxon>Viridiplantae</taxon>
        <taxon>Streptophyta</taxon>
        <taxon>Embryophyta</taxon>
        <taxon>Tracheophyta</taxon>
        <taxon>Spermatophyta</taxon>
        <taxon>Magnoliopsida</taxon>
        <taxon>eudicotyledons</taxon>
        <taxon>Gunneridae</taxon>
        <taxon>Pentapetalae</taxon>
        <taxon>rosids</taxon>
        <taxon>malvids</taxon>
        <taxon>Brassicales</taxon>
        <taxon>Brassicaceae</taxon>
        <taxon>Brassiceae</taxon>
        <taxon>Brassica</taxon>
    </lineage>
</organism>
<evidence type="ECO:0000313" key="2">
    <source>
        <dbReference type="Proteomes" id="UP000886595"/>
    </source>
</evidence>
<proteinExistence type="predicted"/>
<dbReference type="Proteomes" id="UP000886595">
    <property type="component" value="Unassembled WGS sequence"/>
</dbReference>
<reference evidence="1 2" key="1">
    <citation type="submission" date="2020-02" db="EMBL/GenBank/DDBJ databases">
        <authorList>
            <person name="Ma Q."/>
            <person name="Huang Y."/>
            <person name="Song X."/>
            <person name="Pei D."/>
        </authorList>
    </citation>
    <scope>NUCLEOTIDE SEQUENCE [LARGE SCALE GENOMIC DNA]</scope>
    <source>
        <strain evidence="1">Sxm20200214</strain>
        <tissue evidence="1">Leaf</tissue>
    </source>
</reference>
<accession>A0A8X7VB92</accession>
<comment type="caution">
    <text evidence="1">The sequence shown here is derived from an EMBL/GenBank/DDBJ whole genome shotgun (WGS) entry which is preliminary data.</text>
</comment>
<gene>
    <name evidence="1" type="ORF">Bca52824_027807</name>
</gene>
<sequence>MTLLDFLYHNFMINKPFSAVKVKEVECKHRERQQSDSAAQHKKVKDLESKLKESEGYSLVYCNRRLKIKELKVRLREQELHIQRMAATREFSDVASATPNEVKITCIKEDTFGSENAESSNVLRTSNRLKTSTQRNDSLNLNEVTSKNRVSCQSSNLSKMTYMYIPKSGYMIGIR</sequence>
<evidence type="ECO:0000313" key="1">
    <source>
        <dbReference type="EMBL" id="KAG2308059.1"/>
    </source>
</evidence>
<name>A0A8X7VB92_BRACI</name>